<dbReference type="KEGG" id="mcha:111024362"/>
<dbReference type="Pfam" id="PF22936">
    <property type="entry name" value="Pol_BBD"/>
    <property type="match status" value="1"/>
</dbReference>
<name>A0A6J1DXB7_MOMCH</name>
<protein>
    <submittedName>
        <fullName evidence="3">Uncharacterized protein LOC111024362</fullName>
    </submittedName>
</protein>
<dbReference type="Proteomes" id="UP000504603">
    <property type="component" value="Unplaced"/>
</dbReference>
<evidence type="ECO:0000259" key="1">
    <source>
        <dbReference type="Pfam" id="PF22936"/>
    </source>
</evidence>
<dbReference type="Pfam" id="PF14223">
    <property type="entry name" value="Retrotran_gag_2"/>
    <property type="match status" value="1"/>
</dbReference>
<proteinExistence type="predicted"/>
<sequence length="349" mass="39031">MDPIIAAGPRSYLFSLSSWRSTISCSAPAVATTTTADQSAATTSATTANLGTSTVAVGGTDKFEKDNKTVRGHLLKHMKDSLFDLFVVQTSAKIIWDNLESRYGQDDAGRKKYVVGKLFQFQMTDEKPIMDQVHEHENLVANVLLEGMKICEVFQANALLEKFPPSWSDYRNHLKHKKKELTLQELINHMRTEEANRQKDKLSSQSLNSVKANLVESSSAFKDRFKNKGKQGFNDRVQNQKGFQIKNAGGKIEKAKLRQDKRPTPQANLAETDDIIAAMVVKANLVEKKFDWILDTRASRHFCSNREIFHDFQDSTDGECVFMGNPTTAGVLGKGKILLKPTDYACLHA</sequence>
<dbReference type="OrthoDB" id="1731675at2759"/>
<accession>A0A6J1DXB7</accession>
<organism evidence="2 3">
    <name type="scientific">Momordica charantia</name>
    <name type="common">Bitter gourd</name>
    <name type="synonym">Balsam pear</name>
    <dbReference type="NCBI Taxonomy" id="3673"/>
    <lineage>
        <taxon>Eukaryota</taxon>
        <taxon>Viridiplantae</taxon>
        <taxon>Streptophyta</taxon>
        <taxon>Embryophyta</taxon>
        <taxon>Tracheophyta</taxon>
        <taxon>Spermatophyta</taxon>
        <taxon>Magnoliopsida</taxon>
        <taxon>eudicotyledons</taxon>
        <taxon>Gunneridae</taxon>
        <taxon>Pentapetalae</taxon>
        <taxon>rosids</taxon>
        <taxon>fabids</taxon>
        <taxon>Cucurbitales</taxon>
        <taxon>Cucurbitaceae</taxon>
        <taxon>Momordiceae</taxon>
        <taxon>Momordica</taxon>
    </lineage>
</organism>
<dbReference type="GeneID" id="111024362"/>
<evidence type="ECO:0000313" key="2">
    <source>
        <dbReference type="Proteomes" id="UP000504603"/>
    </source>
</evidence>
<dbReference type="PANTHER" id="PTHR47592:SF30">
    <property type="entry name" value="CCHC-TYPE DOMAIN-CONTAINING PROTEIN"/>
    <property type="match status" value="1"/>
</dbReference>
<evidence type="ECO:0000313" key="3">
    <source>
        <dbReference type="RefSeq" id="XP_022157709.1"/>
    </source>
</evidence>
<dbReference type="AlphaFoldDB" id="A0A6J1DXB7"/>
<reference evidence="3" key="1">
    <citation type="submission" date="2025-08" db="UniProtKB">
        <authorList>
            <consortium name="RefSeq"/>
        </authorList>
    </citation>
    <scope>IDENTIFICATION</scope>
    <source>
        <strain evidence="3">OHB3-1</strain>
    </source>
</reference>
<gene>
    <name evidence="3" type="primary">LOC111024362</name>
</gene>
<dbReference type="InterPro" id="IPR054722">
    <property type="entry name" value="PolX-like_BBD"/>
</dbReference>
<dbReference type="RefSeq" id="XP_022157709.1">
    <property type="nucleotide sequence ID" value="XM_022302017.1"/>
</dbReference>
<keyword evidence="2" id="KW-1185">Reference proteome</keyword>
<dbReference type="PANTHER" id="PTHR47592">
    <property type="entry name" value="PBF68 PROTEIN"/>
    <property type="match status" value="1"/>
</dbReference>
<feature type="domain" description="Retrovirus-related Pol polyprotein from transposon TNT 1-94-like beta-barrel" evidence="1">
    <location>
        <begin position="292"/>
        <end position="341"/>
    </location>
</feature>